<evidence type="ECO:0000256" key="1">
    <source>
        <dbReference type="SAM" id="MobiDB-lite"/>
    </source>
</evidence>
<evidence type="ECO:0000313" key="3">
    <source>
        <dbReference type="Proteomes" id="UP001153269"/>
    </source>
</evidence>
<protein>
    <submittedName>
        <fullName evidence="2">Uncharacterized protein</fullName>
    </submittedName>
</protein>
<dbReference type="AlphaFoldDB" id="A0A9N7U8B1"/>
<comment type="caution">
    <text evidence="2">The sequence shown here is derived from an EMBL/GenBank/DDBJ whole genome shotgun (WGS) entry which is preliminary data.</text>
</comment>
<feature type="region of interest" description="Disordered" evidence="1">
    <location>
        <begin position="1"/>
        <end position="23"/>
    </location>
</feature>
<sequence>MNGNRALRRTDAAQADRMTGDEEESCLIGLTRETRLMDSWFSSSVATLWFRLTRYTTALFSRGSDTGGYTERGDEFDWLQQIITAGGQGAVESGRVRIRAPDSDWVQNQNETNHQKKGVVDNPLVIGVASSSPSEGLIVWGRQGLEAKCCEPVLASRRPSGFALC</sequence>
<gene>
    <name evidence="2" type="ORF">PLEPLA_LOCUS14347</name>
</gene>
<evidence type="ECO:0000313" key="2">
    <source>
        <dbReference type="EMBL" id="CAB1426411.1"/>
    </source>
</evidence>
<dbReference type="EMBL" id="CADEAL010000887">
    <property type="protein sequence ID" value="CAB1426411.1"/>
    <property type="molecule type" value="Genomic_DNA"/>
</dbReference>
<name>A0A9N7U8B1_PLEPL</name>
<accession>A0A9N7U8B1</accession>
<organism evidence="2 3">
    <name type="scientific">Pleuronectes platessa</name>
    <name type="common">European plaice</name>
    <dbReference type="NCBI Taxonomy" id="8262"/>
    <lineage>
        <taxon>Eukaryota</taxon>
        <taxon>Metazoa</taxon>
        <taxon>Chordata</taxon>
        <taxon>Craniata</taxon>
        <taxon>Vertebrata</taxon>
        <taxon>Euteleostomi</taxon>
        <taxon>Actinopterygii</taxon>
        <taxon>Neopterygii</taxon>
        <taxon>Teleostei</taxon>
        <taxon>Neoteleostei</taxon>
        <taxon>Acanthomorphata</taxon>
        <taxon>Carangaria</taxon>
        <taxon>Pleuronectiformes</taxon>
        <taxon>Pleuronectoidei</taxon>
        <taxon>Pleuronectidae</taxon>
        <taxon>Pleuronectes</taxon>
    </lineage>
</organism>
<reference evidence="2" key="1">
    <citation type="submission" date="2020-03" db="EMBL/GenBank/DDBJ databases">
        <authorList>
            <person name="Weist P."/>
        </authorList>
    </citation>
    <scope>NUCLEOTIDE SEQUENCE</scope>
</reference>
<proteinExistence type="predicted"/>
<dbReference type="Proteomes" id="UP001153269">
    <property type="component" value="Unassembled WGS sequence"/>
</dbReference>
<keyword evidence="3" id="KW-1185">Reference proteome</keyword>